<dbReference type="InterPro" id="IPR009006">
    <property type="entry name" value="Ala_racemase/Decarboxylase_C"/>
</dbReference>
<feature type="binding site" evidence="5">
    <location>
        <position position="239"/>
    </location>
    <ligand>
        <name>pyridoxal 5'-phosphate</name>
        <dbReference type="ChEBI" id="CHEBI:597326"/>
    </ligand>
</feature>
<feature type="binding site" evidence="5">
    <location>
        <position position="373"/>
    </location>
    <ligand>
        <name>substrate</name>
    </ligand>
</feature>
<dbReference type="InterPro" id="IPR022643">
    <property type="entry name" value="De-COase2_C"/>
</dbReference>
<keyword evidence="4 5" id="KW-0456">Lyase</keyword>
<comment type="cofactor">
    <cofactor evidence="1 5 7">
        <name>pyridoxal 5'-phosphate</name>
        <dbReference type="ChEBI" id="CHEBI:597326"/>
    </cofactor>
</comment>
<dbReference type="EC" id="4.1.1.20" evidence="5 6"/>
<evidence type="ECO:0000256" key="4">
    <source>
        <dbReference type="ARBA" id="ARBA00023239"/>
    </source>
</evidence>
<keyword evidence="2 5" id="KW-0210">Decarboxylase</keyword>
<dbReference type="Pfam" id="PF00278">
    <property type="entry name" value="Orn_DAP_Arg_deC"/>
    <property type="match status" value="1"/>
</dbReference>
<evidence type="ECO:0000256" key="2">
    <source>
        <dbReference type="ARBA" id="ARBA00022793"/>
    </source>
</evidence>
<dbReference type="SUPFAM" id="SSF50621">
    <property type="entry name" value="Alanine racemase C-terminal domain-like"/>
    <property type="match status" value="1"/>
</dbReference>
<comment type="subunit">
    <text evidence="5">Homodimer.</text>
</comment>
<dbReference type="HAMAP" id="MF_02120">
    <property type="entry name" value="LysA"/>
    <property type="match status" value="1"/>
</dbReference>
<comment type="catalytic activity">
    <reaction evidence="5 7">
        <text>meso-2,6-diaminopimelate + H(+) = L-lysine + CO2</text>
        <dbReference type="Rhea" id="RHEA:15101"/>
        <dbReference type="ChEBI" id="CHEBI:15378"/>
        <dbReference type="ChEBI" id="CHEBI:16526"/>
        <dbReference type="ChEBI" id="CHEBI:32551"/>
        <dbReference type="ChEBI" id="CHEBI:57791"/>
        <dbReference type="EC" id="4.1.1.20"/>
    </reaction>
</comment>
<dbReference type="CDD" id="cd06828">
    <property type="entry name" value="PLPDE_III_DapDC"/>
    <property type="match status" value="1"/>
</dbReference>
<evidence type="ECO:0000256" key="3">
    <source>
        <dbReference type="ARBA" id="ARBA00022898"/>
    </source>
</evidence>
<proteinExistence type="inferred from homology"/>
<evidence type="ECO:0000259" key="8">
    <source>
        <dbReference type="Pfam" id="PF00278"/>
    </source>
</evidence>
<comment type="caution">
    <text evidence="10">The sequence shown here is derived from an EMBL/GenBank/DDBJ whole genome shotgun (WGS) entry which is preliminary data.</text>
</comment>
<evidence type="ECO:0000256" key="7">
    <source>
        <dbReference type="RuleBase" id="RU003738"/>
    </source>
</evidence>
<keyword evidence="5" id="KW-0028">Amino-acid biosynthesis</keyword>
<evidence type="ECO:0000256" key="6">
    <source>
        <dbReference type="NCBIfam" id="TIGR01048"/>
    </source>
</evidence>
<dbReference type="InterPro" id="IPR000183">
    <property type="entry name" value="Orn/DAP/Arg_de-COase"/>
</dbReference>
<evidence type="ECO:0000256" key="5">
    <source>
        <dbReference type="HAMAP-Rule" id="MF_02120"/>
    </source>
</evidence>
<accession>A0ABX2T752</accession>
<dbReference type="NCBIfam" id="TIGR01048">
    <property type="entry name" value="lysA"/>
    <property type="match status" value="1"/>
</dbReference>
<dbReference type="PROSITE" id="PS00879">
    <property type="entry name" value="ODR_DC_2_2"/>
    <property type="match status" value="1"/>
</dbReference>
<dbReference type="Proteomes" id="UP000584642">
    <property type="component" value="Unassembled WGS sequence"/>
</dbReference>
<dbReference type="PANTHER" id="PTHR43727">
    <property type="entry name" value="DIAMINOPIMELATE DECARBOXYLASE"/>
    <property type="match status" value="1"/>
</dbReference>
<sequence length="420" mass="44717">MIGFSYRSGVLHAEGVPLTAIAAAVGTPVYVYSTEALEHAYRAYAQAFEGQDAGVCYALKANSNLAVIRTFARLGAGADVVSEGELRRAMAAGIPASRVVFSGVGKTRTEMRTALEAGIHQLNVESVPELEALSEVASSMGVEAPIAIRVNPDVDAKTHAKIATGKKENKFGIDWDHARAVYARAAALPGIKAVGIAVHIGSQLTDLAPFRAAYTRVADLLHQLREDGHDIRRLDLGGGLGIRYKEEAPPDLPAYADMVRSITGNLGCQVTLEPGRSLVGNAGVLLSRVIYVKQGLHRRFLIVDAAMNDLIRPSLYDAYHAVLPVTEPVSGVEIAPIDVVGPVCESGDTFALQRPLPALAADDLIAFGSAGAYGAVMASTYNTRPLVPEVLVNGDAFAVTRRRQTVEELLAMEERPDWQG</sequence>
<dbReference type="InterPro" id="IPR002986">
    <property type="entry name" value="DAP_deCOOHase_LysA"/>
</dbReference>
<evidence type="ECO:0000256" key="1">
    <source>
        <dbReference type="ARBA" id="ARBA00001933"/>
    </source>
</evidence>
<comment type="pathway">
    <text evidence="5 7">Amino-acid biosynthesis; L-lysine biosynthesis via DAP pathway; L-lysine from DL-2,6-diaminopimelate: step 1/1.</text>
</comment>
<dbReference type="InterPro" id="IPR022657">
    <property type="entry name" value="De-COase2_CS"/>
</dbReference>
<dbReference type="SUPFAM" id="SSF51419">
    <property type="entry name" value="PLP-binding barrel"/>
    <property type="match status" value="1"/>
</dbReference>
<dbReference type="PRINTS" id="PR01181">
    <property type="entry name" value="DAPDCRBXLASE"/>
</dbReference>
<protein>
    <recommendedName>
        <fullName evidence="5 6">Diaminopimelate decarboxylase</fullName>
        <shortName evidence="5">DAP decarboxylase</shortName>
        <shortName evidence="5">DAPDC</shortName>
        <ecNumber evidence="5 6">4.1.1.20</ecNumber>
    </recommendedName>
</protein>
<dbReference type="InterPro" id="IPR022644">
    <property type="entry name" value="De-COase2_N"/>
</dbReference>
<evidence type="ECO:0000259" key="9">
    <source>
        <dbReference type="Pfam" id="PF02784"/>
    </source>
</evidence>
<comment type="similarity">
    <text evidence="5">Belongs to the Orn/Lys/Arg decarboxylase class-II family. LysA subfamily.</text>
</comment>
<feature type="binding site" evidence="5">
    <location>
        <position position="345"/>
    </location>
    <ligand>
        <name>substrate</name>
    </ligand>
</feature>
<organism evidence="10 11">
    <name type="scientific">Azospirillum oleiclasticum</name>
    <dbReference type="NCBI Taxonomy" id="2735135"/>
    <lineage>
        <taxon>Bacteria</taxon>
        <taxon>Pseudomonadati</taxon>
        <taxon>Pseudomonadota</taxon>
        <taxon>Alphaproteobacteria</taxon>
        <taxon>Rhodospirillales</taxon>
        <taxon>Azospirillaceae</taxon>
        <taxon>Azospirillum</taxon>
    </lineage>
</organism>
<feature type="binding site" evidence="5">
    <location>
        <begin position="273"/>
        <end position="276"/>
    </location>
    <ligand>
        <name>pyridoxal 5'-phosphate</name>
        <dbReference type="ChEBI" id="CHEBI:597326"/>
    </ligand>
</feature>
<feature type="binding site" evidence="5">
    <location>
        <position position="276"/>
    </location>
    <ligand>
        <name>substrate</name>
    </ligand>
</feature>
<dbReference type="Pfam" id="PF02784">
    <property type="entry name" value="Orn_Arg_deC_N"/>
    <property type="match status" value="1"/>
</dbReference>
<keyword evidence="3 5" id="KW-0663">Pyridoxal phosphate</keyword>
<dbReference type="Gene3D" id="2.40.37.10">
    <property type="entry name" value="Lyase, Ornithine Decarboxylase, Chain A, domain 1"/>
    <property type="match status" value="1"/>
</dbReference>
<keyword evidence="5 7" id="KW-0457">Lysine biosynthesis</keyword>
<feature type="binding site" evidence="5">
    <location>
        <position position="312"/>
    </location>
    <ligand>
        <name>substrate</name>
    </ligand>
</feature>
<gene>
    <name evidence="5 10" type="primary">lysA</name>
    <name evidence="10" type="ORF">HND93_04915</name>
</gene>
<feature type="binding site" evidence="5">
    <location>
        <position position="316"/>
    </location>
    <ligand>
        <name>substrate</name>
    </ligand>
</feature>
<dbReference type="PRINTS" id="PR01179">
    <property type="entry name" value="ODADCRBXLASE"/>
</dbReference>
<feature type="modified residue" description="N6-(pyridoxal phosphate)lysine" evidence="5">
    <location>
        <position position="60"/>
    </location>
</feature>
<dbReference type="GO" id="GO:0008836">
    <property type="term" value="F:diaminopimelate decarboxylase activity"/>
    <property type="evidence" value="ECO:0007669"/>
    <property type="project" value="UniProtKB-EC"/>
</dbReference>
<dbReference type="InterPro" id="IPR029066">
    <property type="entry name" value="PLP-binding_barrel"/>
</dbReference>
<dbReference type="PANTHER" id="PTHR43727:SF2">
    <property type="entry name" value="GROUP IV DECARBOXYLASE"/>
    <property type="match status" value="1"/>
</dbReference>
<dbReference type="EMBL" id="JABFDB010000001">
    <property type="protein sequence ID" value="NYZ19043.1"/>
    <property type="molecule type" value="Genomic_DNA"/>
</dbReference>
<comment type="function">
    <text evidence="5">Specifically catalyzes the decarboxylation of meso-diaminopimelate (meso-DAP) to L-lysine.</text>
</comment>
<name>A0ABX2T752_9PROT</name>
<feature type="binding site" evidence="5">
    <location>
        <position position="373"/>
    </location>
    <ligand>
        <name>pyridoxal 5'-phosphate</name>
        <dbReference type="ChEBI" id="CHEBI:597326"/>
    </ligand>
</feature>
<feature type="domain" description="Orn/DAP/Arg decarboxylase 2 C-terminal" evidence="8">
    <location>
        <begin position="30"/>
        <end position="371"/>
    </location>
</feature>
<evidence type="ECO:0000313" key="10">
    <source>
        <dbReference type="EMBL" id="NYZ19043.1"/>
    </source>
</evidence>
<reference evidence="10 11" key="1">
    <citation type="submission" date="2020-05" db="EMBL/GenBank/DDBJ databases">
        <title>Azospirillum oleiclasticum sp. nov, a nitrogen-fixing and heavy crude oil-emulsifying bacterium isolated from the crude oil of Yumen Oilfield.</title>
        <authorList>
            <person name="Wu D."/>
            <person name="Cai M."/>
            <person name="Zhang X."/>
        </authorList>
    </citation>
    <scope>NUCLEOTIDE SEQUENCE [LARGE SCALE GENOMIC DNA]</scope>
    <source>
        <strain evidence="10 11">ROY-1-1-2</strain>
    </source>
</reference>
<dbReference type="Gene3D" id="3.20.20.10">
    <property type="entry name" value="Alanine racemase"/>
    <property type="match status" value="1"/>
</dbReference>
<evidence type="ECO:0000313" key="11">
    <source>
        <dbReference type="Proteomes" id="UP000584642"/>
    </source>
</evidence>
<keyword evidence="11" id="KW-1185">Reference proteome</keyword>
<feature type="domain" description="Orn/DAP/Arg decarboxylase 2 N-terminal" evidence="9">
    <location>
        <begin position="37"/>
        <end position="279"/>
    </location>
</feature>